<dbReference type="EMBL" id="HBIV01019247">
    <property type="protein sequence ID" value="CAE0662316.1"/>
    <property type="molecule type" value="Transcribed_RNA"/>
</dbReference>
<dbReference type="AlphaFoldDB" id="A0A6V3LYP2"/>
<sequence>MRSRSAEGWIISDGIKLAIVFAMLVATLLQLREKSEKLQYLLHRWNAVLLILMLVFFANMHGEAGMTWYTFLFLSSIIVEMLAMAALYICKSVTMAQYVSNNLEEKIPSWFHQSFNALAVLSAVSQAVGCALTAATNDYRYSLFRHLATTILVVSVTGLTSYHVINLKIMLRALTRQTQDEEGSSPLVSDDVIQQRLTRILFISIPIGL</sequence>
<dbReference type="EMBL" id="HBIV01019248">
    <property type="protein sequence ID" value="CAE0662317.1"/>
    <property type="molecule type" value="Transcribed_RNA"/>
</dbReference>
<keyword evidence="1" id="KW-1133">Transmembrane helix</keyword>
<accession>A0A6V3LYP2</accession>
<proteinExistence type="predicted"/>
<feature type="transmembrane region" description="Helical" evidence="1">
    <location>
        <begin position="6"/>
        <end position="29"/>
    </location>
</feature>
<keyword evidence="1" id="KW-0812">Transmembrane</keyword>
<reference evidence="2" key="1">
    <citation type="submission" date="2021-01" db="EMBL/GenBank/DDBJ databases">
        <authorList>
            <person name="Corre E."/>
            <person name="Pelletier E."/>
            <person name="Niang G."/>
            <person name="Scheremetjew M."/>
            <person name="Finn R."/>
            <person name="Kale V."/>
            <person name="Holt S."/>
            <person name="Cochrane G."/>
            <person name="Meng A."/>
            <person name="Brown T."/>
            <person name="Cohen L."/>
        </authorList>
    </citation>
    <scope>NUCLEOTIDE SEQUENCE</scope>
    <source>
        <strain evidence="2">CCCM811</strain>
    </source>
</reference>
<keyword evidence="1" id="KW-0472">Membrane</keyword>
<name>A0A6V3LYP2_9EUKA</name>
<feature type="transmembrane region" description="Helical" evidence="1">
    <location>
        <begin position="147"/>
        <end position="165"/>
    </location>
</feature>
<protein>
    <submittedName>
        <fullName evidence="2">Uncharacterized protein</fullName>
    </submittedName>
</protein>
<evidence type="ECO:0000313" key="2">
    <source>
        <dbReference type="EMBL" id="CAE0662316.1"/>
    </source>
</evidence>
<feature type="transmembrane region" description="Helical" evidence="1">
    <location>
        <begin position="66"/>
        <end position="89"/>
    </location>
</feature>
<evidence type="ECO:0000256" key="1">
    <source>
        <dbReference type="SAM" id="Phobius"/>
    </source>
</evidence>
<gene>
    <name evidence="2" type="ORF">LGLO00237_LOCUS13914</name>
    <name evidence="3" type="ORF">LGLO00237_LOCUS13915</name>
</gene>
<feature type="transmembrane region" description="Helical" evidence="1">
    <location>
        <begin position="41"/>
        <end position="60"/>
    </location>
</feature>
<organism evidence="2">
    <name type="scientific">Lotharella globosa</name>
    <dbReference type="NCBI Taxonomy" id="91324"/>
    <lineage>
        <taxon>Eukaryota</taxon>
        <taxon>Sar</taxon>
        <taxon>Rhizaria</taxon>
        <taxon>Cercozoa</taxon>
        <taxon>Chlorarachniophyceae</taxon>
        <taxon>Lotharella</taxon>
    </lineage>
</organism>
<evidence type="ECO:0000313" key="3">
    <source>
        <dbReference type="EMBL" id="CAE0662317.1"/>
    </source>
</evidence>